<dbReference type="EMBL" id="FUWP01000003">
    <property type="protein sequence ID" value="SKA06170.1"/>
    <property type="molecule type" value="Genomic_DNA"/>
</dbReference>
<gene>
    <name evidence="1" type="ORF">CZ814_01087</name>
</gene>
<dbReference type="AlphaFoldDB" id="A0A1T4QR05"/>
<accession>A0A1T4QR05</accession>
<sequence>MPKIVIIGGVAGGASAAARARRLSETAEINCYYKHLKVF</sequence>
<dbReference type="Gene3D" id="3.50.50.60">
    <property type="entry name" value="FAD/NAD(P)-binding domain"/>
    <property type="match status" value="1"/>
</dbReference>
<organism evidence="1 2">
    <name type="scientific">Photobacterium toruni</name>
    <dbReference type="NCBI Taxonomy" id="1935446"/>
    <lineage>
        <taxon>Bacteria</taxon>
        <taxon>Pseudomonadati</taxon>
        <taxon>Pseudomonadota</taxon>
        <taxon>Gammaproteobacteria</taxon>
        <taxon>Vibrionales</taxon>
        <taxon>Vibrionaceae</taxon>
        <taxon>Photobacterium</taxon>
    </lineage>
</organism>
<dbReference type="InterPro" id="IPR036188">
    <property type="entry name" value="FAD/NAD-bd_sf"/>
</dbReference>
<evidence type="ECO:0000313" key="1">
    <source>
        <dbReference type="EMBL" id="SKA06170.1"/>
    </source>
</evidence>
<evidence type="ECO:0000313" key="2">
    <source>
        <dbReference type="Proteomes" id="UP000191116"/>
    </source>
</evidence>
<reference evidence="1 2" key="1">
    <citation type="submission" date="2017-02" db="EMBL/GenBank/DDBJ databases">
        <authorList>
            <person name="Peterson S.W."/>
        </authorList>
    </citation>
    <scope>NUCLEOTIDE SEQUENCE [LARGE SCALE GENOMIC DNA]</scope>
    <source>
        <strain evidence="1 2">CECT 9189</strain>
    </source>
</reference>
<protein>
    <submittedName>
        <fullName evidence="1">Coenzyme A disulfide reductase</fullName>
    </submittedName>
</protein>
<proteinExistence type="predicted"/>
<name>A0A1T4QR05_9GAMM</name>
<dbReference type="Proteomes" id="UP000191116">
    <property type="component" value="Unassembled WGS sequence"/>
</dbReference>